<dbReference type="AlphaFoldDB" id="A0A315XK92"/>
<evidence type="ECO:0000259" key="11">
    <source>
        <dbReference type="Pfam" id="PF00218"/>
    </source>
</evidence>
<dbReference type="GO" id="GO:0000162">
    <property type="term" value="P:L-tryptophan biosynthetic process"/>
    <property type="evidence" value="ECO:0007669"/>
    <property type="project" value="UniProtKB-UniPathway"/>
</dbReference>
<keyword evidence="7" id="KW-0210">Decarboxylase</keyword>
<evidence type="ECO:0000256" key="7">
    <source>
        <dbReference type="ARBA" id="ARBA00022793"/>
    </source>
</evidence>
<dbReference type="InterPro" id="IPR013798">
    <property type="entry name" value="Indole-3-glycerol_P_synth_dom"/>
</dbReference>
<dbReference type="FunFam" id="3.20.20.70:FF:000024">
    <property type="entry name" value="Indole-3-glycerol phosphate synthase"/>
    <property type="match status" value="1"/>
</dbReference>
<dbReference type="InterPro" id="IPR013785">
    <property type="entry name" value="Aldolase_TIM"/>
</dbReference>
<comment type="similarity">
    <text evidence="3">Belongs to the TrpC family.</text>
</comment>
<feature type="domain" description="Indole-3-glycerol phosphate synthase" evidence="11">
    <location>
        <begin position="5"/>
        <end position="258"/>
    </location>
</feature>
<evidence type="ECO:0000313" key="13">
    <source>
        <dbReference type="Proteomes" id="UP000251717"/>
    </source>
</evidence>
<sequence length="261" mass="28880">MIIMLDEIVEKTKERVEIAKGIISLDDLKNEVSLMEITDDFPFKKALSGDDIAIIAEVKKASPSKGLIAEDFDYLKIAKDYEEAGASAISVLTEPYFFMGSDDYLKEIAENVSIPVLRKDFIVDEYMIWEAKALGASAILLIVSILDVVQLKKYLDLAHDLGLSAIVETHDGDEIMRALTVGAEIIGVNNRNLNDFTVDIDNSINLRRCVSGDVIFISESGIKTKEDVTRLKENDVDAVLIGETLMKSDDKKAMISELKNG</sequence>
<dbReference type="CDD" id="cd00331">
    <property type="entry name" value="IGPS"/>
    <property type="match status" value="1"/>
</dbReference>
<evidence type="ECO:0000256" key="3">
    <source>
        <dbReference type="ARBA" id="ARBA00008737"/>
    </source>
</evidence>
<keyword evidence="8" id="KW-0822">Tryptophan biosynthesis</keyword>
<evidence type="ECO:0000313" key="12">
    <source>
        <dbReference type="EMBL" id="PWB85449.1"/>
    </source>
</evidence>
<keyword evidence="9" id="KW-0057">Aromatic amino acid biosynthesis</keyword>
<comment type="pathway">
    <text evidence="2">Amino-acid biosynthesis; L-tryptophan biosynthesis; L-tryptophan from chorismate: step 4/5.</text>
</comment>
<gene>
    <name evidence="12" type="primary">trpC</name>
    <name evidence="12" type="ORF">MBBTH_17120</name>
</gene>
<keyword evidence="6" id="KW-0028">Amino-acid biosynthesis</keyword>
<keyword evidence="10 12" id="KW-0456">Lyase</keyword>
<reference evidence="12 13" key="1">
    <citation type="submission" date="2017-03" db="EMBL/GenBank/DDBJ databases">
        <title>Genome sequence of Methanobrevibacter thaueri.</title>
        <authorList>
            <person name="Poehlein A."/>
            <person name="Seedorf H."/>
            <person name="Daniel R."/>
        </authorList>
    </citation>
    <scope>NUCLEOTIDE SEQUENCE [LARGE SCALE GENOMIC DNA]</scope>
    <source>
        <strain evidence="12 13">DSM 11995</strain>
    </source>
</reference>
<accession>A0A315XK92</accession>
<evidence type="ECO:0000256" key="5">
    <source>
        <dbReference type="ARBA" id="ARBA00018080"/>
    </source>
</evidence>
<evidence type="ECO:0000256" key="4">
    <source>
        <dbReference type="ARBA" id="ARBA00012362"/>
    </source>
</evidence>
<dbReference type="EC" id="4.1.1.48" evidence="4"/>
<dbReference type="NCBIfam" id="NF001377">
    <property type="entry name" value="PRK00278.2-4"/>
    <property type="match status" value="1"/>
</dbReference>
<dbReference type="InterPro" id="IPR011060">
    <property type="entry name" value="RibuloseP-bd_barrel"/>
</dbReference>
<dbReference type="GO" id="GO:0004640">
    <property type="term" value="F:phosphoribosylanthranilate isomerase activity"/>
    <property type="evidence" value="ECO:0007669"/>
    <property type="project" value="TreeGrafter"/>
</dbReference>
<dbReference type="GO" id="GO:0004425">
    <property type="term" value="F:indole-3-glycerol-phosphate synthase activity"/>
    <property type="evidence" value="ECO:0007669"/>
    <property type="project" value="UniProtKB-EC"/>
</dbReference>
<comment type="caution">
    <text evidence="12">The sequence shown here is derived from an EMBL/GenBank/DDBJ whole genome shotgun (WGS) entry which is preliminary data.</text>
</comment>
<proteinExistence type="inferred from homology"/>
<dbReference type="Gene3D" id="3.20.20.70">
    <property type="entry name" value="Aldolase class I"/>
    <property type="match status" value="1"/>
</dbReference>
<evidence type="ECO:0000256" key="9">
    <source>
        <dbReference type="ARBA" id="ARBA00023141"/>
    </source>
</evidence>
<dbReference type="PROSITE" id="PS00614">
    <property type="entry name" value="IGPS"/>
    <property type="match status" value="1"/>
</dbReference>
<dbReference type="Proteomes" id="UP000251717">
    <property type="component" value="Unassembled WGS sequence"/>
</dbReference>
<dbReference type="UniPathway" id="UPA00035">
    <property type="reaction ID" value="UER00043"/>
</dbReference>
<dbReference type="PANTHER" id="PTHR22854:SF2">
    <property type="entry name" value="INDOLE-3-GLYCEROL-PHOSPHATE SYNTHASE"/>
    <property type="match status" value="1"/>
</dbReference>
<protein>
    <recommendedName>
        <fullName evidence="5">Indole-3-glycerol phosphate synthase</fullName>
        <ecNumber evidence="4">4.1.1.48</ecNumber>
    </recommendedName>
</protein>
<evidence type="ECO:0000256" key="1">
    <source>
        <dbReference type="ARBA" id="ARBA00001633"/>
    </source>
</evidence>
<evidence type="ECO:0000256" key="10">
    <source>
        <dbReference type="ARBA" id="ARBA00023239"/>
    </source>
</evidence>
<evidence type="ECO:0000256" key="6">
    <source>
        <dbReference type="ARBA" id="ARBA00022605"/>
    </source>
</evidence>
<dbReference type="PANTHER" id="PTHR22854">
    <property type="entry name" value="TRYPTOPHAN BIOSYNTHESIS PROTEIN"/>
    <property type="match status" value="1"/>
</dbReference>
<dbReference type="HAMAP" id="MF_00134_B">
    <property type="entry name" value="IGPS_B"/>
    <property type="match status" value="1"/>
</dbReference>
<dbReference type="SUPFAM" id="SSF51366">
    <property type="entry name" value="Ribulose-phoshate binding barrel"/>
    <property type="match status" value="1"/>
</dbReference>
<evidence type="ECO:0000256" key="8">
    <source>
        <dbReference type="ARBA" id="ARBA00022822"/>
    </source>
</evidence>
<name>A0A315XK92_9EURY</name>
<organism evidence="12 13">
    <name type="scientific">Methanobrevibacter thaueri</name>
    <dbReference type="NCBI Taxonomy" id="190975"/>
    <lineage>
        <taxon>Archaea</taxon>
        <taxon>Methanobacteriati</taxon>
        <taxon>Methanobacteriota</taxon>
        <taxon>Methanomada group</taxon>
        <taxon>Methanobacteria</taxon>
        <taxon>Methanobacteriales</taxon>
        <taxon>Methanobacteriaceae</taxon>
        <taxon>Methanobrevibacter</taxon>
    </lineage>
</organism>
<evidence type="ECO:0000256" key="2">
    <source>
        <dbReference type="ARBA" id="ARBA00004696"/>
    </source>
</evidence>
<dbReference type="Pfam" id="PF00218">
    <property type="entry name" value="IGPS"/>
    <property type="match status" value="1"/>
</dbReference>
<dbReference type="InterPro" id="IPR001468">
    <property type="entry name" value="Indole-3-GlycerolPSynthase_CS"/>
</dbReference>
<comment type="catalytic activity">
    <reaction evidence="1">
        <text>1-(2-carboxyphenylamino)-1-deoxy-D-ribulose 5-phosphate + H(+) = (1S,2R)-1-C-(indol-3-yl)glycerol 3-phosphate + CO2 + H2O</text>
        <dbReference type="Rhea" id="RHEA:23476"/>
        <dbReference type="ChEBI" id="CHEBI:15377"/>
        <dbReference type="ChEBI" id="CHEBI:15378"/>
        <dbReference type="ChEBI" id="CHEBI:16526"/>
        <dbReference type="ChEBI" id="CHEBI:58613"/>
        <dbReference type="ChEBI" id="CHEBI:58866"/>
        <dbReference type="EC" id="4.1.1.48"/>
    </reaction>
</comment>
<dbReference type="InterPro" id="IPR045186">
    <property type="entry name" value="Indole-3-glycerol_P_synth"/>
</dbReference>
<dbReference type="EMBL" id="MZGS01000027">
    <property type="protein sequence ID" value="PWB85449.1"/>
    <property type="molecule type" value="Genomic_DNA"/>
</dbReference>
<keyword evidence="13" id="KW-1185">Reference proteome</keyword>